<evidence type="ECO:0000313" key="3">
    <source>
        <dbReference type="Proteomes" id="UP001206126"/>
    </source>
</evidence>
<dbReference type="EMBL" id="JANUHB010000002">
    <property type="protein sequence ID" value="MCS0808657.1"/>
    <property type="molecule type" value="Genomic_DNA"/>
</dbReference>
<dbReference type="Proteomes" id="UP001206126">
    <property type="component" value="Unassembled WGS sequence"/>
</dbReference>
<evidence type="ECO:0000256" key="1">
    <source>
        <dbReference type="SAM" id="Phobius"/>
    </source>
</evidence>
<gene>
    <name evidence="2" type="ORF">NX774_12075</name>
</gene>
<name>A0ABT2DBK2_9BURK</name>
<keyword evidence="1" id="KW-1133">Transmembrane helix</keyword>
<proteinExistence type="predicted"/>
<protein>
    <recommendedName>
        <fullName evidence="4">Cytochrome C</fullName>
    </recommendedName>
</protein>
<accession>A0ABT2DBK2</accession>
<reference evidence="2 3" key="1">
    <citation type="submission" date="2022-08" db="EMBL/GenBank/DDBJ databases">
        <title>Reclassification of Massilia species as members of the genera Telluria, Duganella, Pseudoduganella, Mokoshia gen. nov. and Zemynaea gen. nov. using orthogonal and non-orthogonal genome-based approaches.</title>
        <authorList>
            <person name="Bowman J.P."/>
        </authorList>
    </citation>
    <scope>NUCLEOTIDE SEQUENCE [LARGE SCALE GENOMIC DNA]</scope>
    <source>
        <strain evidence="2 3">JCM 31605</strain>
    </source>
</reference>
<organism evidence="2 3">
    <name type="scientific">Massilia agilis</name>
    <dbReference type="NCBI Taxonomy" id="1811226"/>
    <lineage>
        <taxon>Bacteria</taxon>
        <taxon>Pseudomonadati</taxon>
        <taxon>Pseudomonadota</taxon>
        <taxon>Betaproteobacteria</taxon>
        <taxon>Burkholderiales</taxon>
        <taxon>Oxalobacteraceae</taxon>
        <taxon>Telluria group</taxon>
        <taxon>Massilia</taxon>
    </lineage>
</organism>
<dbReference type="RefSeq" id="WP_258822421.1">
    <property type="nucleotide sequence ID" value="NZ_JANUHB010000002.1"/>
</dbReference>
<evidence type="ECO:0008006" key="4">
    <source>
        <dbReference type="Google" id="ProtNLM"/>
    </source>
</evidence>
<feature type="transmembrane region" description="Helical" evidence="1">
    <location>
        <begin position="6"/>
        <end position="23"/>
    </location>
</feature>
<keyword evidence="3" id="KW-1185">Reference proteome</keyword>
<sequence length="158" mass="17284">MGRTGFVAVVAAVILITAGGIYLSKREAWFAIPAARGPILEVLRDPDSAQFRNEFLGPTGTLCGEVNSKNGMGGYVGFKKFIANVQIGPYLEDEGPLGPETHEKTMALLDQETTILHRFNKYRDQIPGLTAPPKDELEKMARSDLFKAKWSELCVKGA</sequence>
<evidence type="ECO:0000313" key="2">
    <source>
        <dbReference type="EMBL" id="MCS0808657.1"/>
    </source>
</evidence>
<keyword evidence="1" id="KW-0472">Membrane</keyword>
<comment type="caution">
    <text evidence="2">The sequence shown here is derived from an EMBL/GenBank/DDBJ whole genome shotgun (WGS) entry which is preliminary data.</text>
</comment>
<keyword evidence="1" id="KW-0812">Transmembrane</keyword>